<evidence type="ECO:0000313" key="1">
    <source>
        <dbReference type="EMBL" id="CRL07841.1"/>
    </source>
</evidence>
<gene>
    <name evidence="1" type="ORF">CLUMA_CG020795</name>
</gene>
<sequence>MLTDSAFYIVDMGRQKHKFIRNLDRNAFTKQLNKLNVNTERHIRDKYLWMGIRKFHKIWLSILSSGKQE</sequence>
<proteinExistence type="predicted"/>
<protein>
    <submittedName>
        <fullName evidence="1">CLUMA_CG020795, isoform A</fullName>
    </submittedName>
</protein>
<evidence type="ECO:0000313" key="2">
    <source>
        <dbReference type="Proteomes" id="UP000183832"/>
    </source>
</evidence>
<accession>A0A1J1J9Y9</accession>
<dbReference type="Proteomes" id="UP000183832">
    <property type="component" value="Unassembled WGS sequence"/>
</dbReference>
<name>A0A1J1J9Y9_9DIPT</name>
<dbReference type="EMBL" id="CVRI01000073">
    <property type="protein sequence ID" value="CRL07841.1"/>
    <property type="molecule type" value="Genomic_DNA"/>
</dbReference>
<organism evidence="1 2">
    <name type="scientific">Clunio marinus</name>
    <dbReference type="NCBI Taxonomy" id="568069"/>
    <lineage>
        <taxon>Eukaryota</taxon>
        <taxon>Metazoa</taxon>
        <taxon>Ecdysozoa</taxon>
        <taxon>Arthropoda</taxon>
        <taxon>Hexapoda</taxon>
        <taxon>Insecta</taxon>
        <taxon>Pterygota</taxon>
        <taxon>Neoptera</taxon>
        <taxon>Endopterygota</taxon>
        <taxon>Diptera</taxon>
        <taxon>Nematocera</taxon>
        <taxon>Chironomoidea</taxon>
        <taxon>Chironomidae</taxon>
        <taxon>Clunio</taxon>
    </lineage>
</organism>
<dbReference type="AlphaFoldDB" id="A0A1J1J9Y9"/>
<reference evidence="1 2" key="1">
    <citation type="submission" date="2015-04" db="EMBL/GenBank/DDBJ databases">
        <authorList>
            <person name="Syromyatnikov M.Y."/>
            <person name="Popov V.N."/>
        </authorList>
    </citation>
    <scope>NUCLEOTIDE SEQUENCE [LARGE SCALE GENOMIC DNA]</scope>
</reference>
<keyword evidence="2" id="KW-1185">Reference proteome</keyword>